<keyword evidence="5" id="KW-1185">Reference proteome</keyword>
<evidence type="ECO:0000313" key="3">
    <source>
        <dbReference type="EMBL" id="AMV64005.1"/>
    </source>
</evidence>
<gene>
    <name evidence="3" type="ORF">ADU70_0138</name>
    <name evidence="4" type="ORF">ADU72_2353</name>
</gene>
<dbReference type="EMBL" id="CP012292">
    <property type="protein sequence ID" value="AMV68410.1"/>
    <property type="molecule type" value="Genomic_DNA"/>
</dbReference>
<evidence type="ECO:0000313" key="4">
    <source>
        <dbReference type="EMBL" id="AMV68410.1"/>
    </source>
</evidence>
<feature type="transmembrane region" description="Helical" evidence="2">
    <location>
        <begin position="7"/>
        <end position="25"/>
    </location>
</feature>
<evidence type="ECO:0000256" key="1">
    <source>
        <dbReference type="SAM" id="MobiDB-lite"/>
    </source>
</evidence>
<feature type="region of interest" description="Disordered" evidence="1">
    <location>
        <begin position="53"/>
        <end position="79"/>
    </location>
</feature>
<name>A0AAC9FJZ5_9LACO</name>
<evidence type="ECO:0000313" key="6">
    <source>
        <dbReference type="Proteomes" id="UP000076405"/>
    </source>
</evidence>
<geneLocation type="plasmid" evidence="3">
    <name>pL21533-7</name>
</geneLocation>
<geneLocation type="plasmid" evidence="5">
    <name>pl21535-4</name>
</geneLocation>
<geneLocation type="plasmid" evidence="6">
    <name>pl21533-7</name>
</geneLocation>
<evidence type="ECO:0000313" key="5">
    <source>
        <dbReference type="Proteomes" id="UP000076244"/>
    </source>
</evidence>
<dbReference type="Proteomes" id="UP000076405">
    <property type="component" value="Plasmid pL21533-7"/>
</dbReference>
<reference evidence="5 6" key="1">
    <citation type="journal article" date="2016" name="PLoS ONE">
        <title>The Identification of Novel Diagnostic Marker Genes for the Detection of Beer Spoiling Pediococcus damnosus Strains Using the BlAst Diagnostic Gene findEr.</title>
        <authorList>
            <person name="Behr J."/>
            <person name="Geissler A.J."/>
            <person name="Schmid J."/>
            <person name="Zehe A."/>
            <person name="Vogel R.F."/>
        </authorList>
    </citation>
    <scope>NUCLEOTIDE SEQUENCE [LARGE SCALE GENOMIC DNA]</scope>
    <source>
        <strain evidence="3 6">TMW 2.1533</strain>
        <strain evidence="4 5">TMW 2.1535</strain>
        <plasmid evidence="3">pL21533-7</plasmid>
        <plasmid evidence="6">pl21533-7</plasmid>
        <plasmid evidence="4">pL21535-4</plasmid>
        <plasmid evidence="5">pl21535-4</plasmid>
    </source>
</reference>
<dbReference type="AlphaFoldDB" id="A0AAC9FJZ5"/>
<proteinExistence type="predicted"/>
<feature type="compositionally biased region" description="Basic and acidic residues" evidence="1">
    <location>
        <begin position="56"/>
        <end position="79"/>
    </location>
</feature>
<accession>A0AAC9FJZ5</accession>
<dbReference type="KEGG" id="pdm:ADU72_2353"/>
<sequence>MGKIIGYLAALDAVLAVLLIIVAVVRHEDLVAMLPFLAMLFIATIPIAMPSSFAGRRTDPDHRDPRCRPPRLSTHDDLDDHQTFTHRRVAAAIDIRLPDSPLHSADLKRDDLGRNSE</sequence>
<keyword evidence="3" id="KW-0614">Plasmid</keyword>
<feature type="transmembrane region" description="Helical" evidence="2">
    <location>
        <begin position="31"/>
        <end position="49"/>
    </location>
</feature>
<dbReference type="EMBL" id="CP012282">
    <property type="protein sequence ID" value="AMV64005.1"/>
    <property type="molecule type" value="Genomic_DNA"/>
</dbReference>
<protein>
    <submittedName>
        <fullName evidence="3">Uncharacterized protein</fullName>
    </submittedName>
</protein>
<dbReference type="Proteomes" id="UP000076244">
    <property type="component" value="Plasmid pL21535-4"/>
</dbReference>
<keyword evidence="2" id="KW-1133">Transmembrane helix</keyword>
<evidence type="ECO:0000256" key="2">
    <source>
        <dbReference type="SAM" id="Phobius"/>
    </source>
</evidence>
<keyword evidence="2" id="KW-0812">Transmembrane</keyword>
<keyword evidence="2" id="KW-0472">Membrane</keyword>
<geneLocation type="plasmid" evidence="4">
    <name>pL21535-4</name>
</geneLocation>
<organism evidence="3 6">
    <name type="scientific">Pediococcus damnosus</name>
    <dbReference type="NCBI Taxonomy" id="51663"/>
    <lineage>
        <taxon>Bacteria</taxon>
        <taxon>Bacillati</taxon>
        <taxon>Bacillota</taxon>
        <taxon>Bacilli</taxon>
        <taxon>Lactobacillales</taxon>
        <taxon>Lactobacillaceae</taxon>
        <taxon>Pediococcus</taxon>
    </lineage>
</organism>